<gene>
    <name evidence="2" type="ORF">PTI45_00142</name>
</gene>
<keyword evidence="3" id="KW-1185">Reference proteome</keyword>
<evidence type="ECO:0000313" key="2">
    <source>
        <dbReference type="EMBL" id="ODP30421.1"/>
    </source>
</evidence>
<feature type="transmembrane region" description="Helical" evidence="1">
    <location>
        <begin position="32"/>
        <end position="47"/>
    </location>
</feature>
<sequence>MKLRIPLILLSLSIALYLSYYIGLIWDDSTQQLSYSLFLISFIFLFEKTKMSEQKVNKLVGLAIGGAAMFLGSLVETQDWSYLMNILI</sequence>
<comment type="caution">
    <text evidence="2">The sequence shown here is derived from an EMBL/GenBank/DDBJ whole genome shotgun (WGS) entry which is preliminary data.</text>
</comment>
<dbReference type="Proteomes" id="UP000094578">
    <property type="component" value="Unassembled WGS sequence"/>
</dbReference>
<protein>
    <submittedName>
        <fullName evidence="2">Uncharacterized protein</fullName>
    </submittedName>
</protein>
<evidence type="ECO:0000256" key="1">
    <source>
        <dbReference type="SAM" id="Phobius"/>
    </source>
</evidence>
<feature type="transmembrane region" description="Helical" evidence="1">
    <location>
        <begin position="7"/>
        <end position="26"/>
    </location>
</feature>
<keyword evidence="1" id="KW-1133">Transmembrane helix</keyword>
<dbReference type="STRING" id="1886670.PTI45_00142"/>
<keyword evidence="1" id="KW-0812">Transmembrane</keyword>
<name>A0A1E3LA03_9BACL</name>
<keyword evidence="1" id="KW-0472">Membrane</keyword>
<dbReference type="RefSeq" id="WP_069325629.1">
    <property type="nucleotide sequence ID" value="NZ_MDER01000002.1"/>
</dbReference>
<dbReference type="EMBL" id="MDER01000002">
    <property type="protein sequence ID" value="ODP30421.1"/>
    <property type="molecule type" value="Genomic_DNA"/>
</dbReference>
<reference evidence="2 3" key="1">
    <citation type="submission" date="2016-08" db="EMBL/GenBank/DDBJ databases">
        <title>Genome sequencing of Paenibacillus sp. TI45-13ar, isolated from Korean traditional nuruk.</title>
        <authorList>
            <person name="Kim S.-J."/>
        </authorList>
    </citation>
    <scope>NUCLEOTIDE SEQUENCE [LARGE SCALE GENOMIC DNA]</scope>
    <source>
        <strain evidence="2 3">TI45-13ar</strain>
    </source>
</reference>
<dbReference type="AlphaFoldDB" id="A0A1E3LA03"/>
<accession>A0A1E3LA03</accession>
<proteinExistence type="predicted"/>
<organism evidence="2 3">
    <name type="scientific">Paenibacillus nuruki</name>
    <dbReference type="NCBI Taxonomy" id="1886670"/>
    <lineage>
        <taxon>Bacteria</taxon>
        <taxon>Bacillati</taxon>
        <taxon>Bacillota</taxon>
        <taxon>Bacilli</taxon>
        <taxon>Bacillales</taxon>
        <taxon>Paenibacillaceae</taxon>
        <taxon>Paenibacillus</taxon>
    </lineage>
</organism>
<evidence type="ECO:0000313" key="3">
    <source>
        <dbReference type="Proteomes" id="UP000094578"/>
    </source>
</evidence>
<feature type="transmembrane region" description="Helical" evidence="1">
    <location>
        <begin position="59"/>
        <end position="75"/>
    </location>
</feature>